<keyword evidence="4" id="KW-0805">Transcription regulation</keyword>
<keyword evidence="3 4" id="KW-0539">Nucleus</keyword>
<keyword evidence="7" id="KW-1185">Reference proteome</keyword>
<accession>A0A4P9WFJ6</accession>
<dbReference type="GO" id="GO:0006357">
    <property type="term" value="P:regulation of transcription by RNA polymerase II"/>
    <property type="evidence" value="ECO:0007669"/>
    <property type="project" value="InterPro"/>
</dbReference>
<comment type="function">
    <text evidence="4">Component of the Mediator complex, a coactivator involved in the regulated transcription of nearly all RNA polymerase II-dependent genes. Mediator functions as a bridge to convey information from gene-specific regulatory proteins to the basal RNA polymerase II transcription machinery. Mediator is recruited to promoters by direct interactions with regulatory proteins and serves as a scaffold for the assembly of a functional preinitiation complex with RNA polymerase II and the general transcription factors.</text>
</comment>
<dbReference type="Proteomes" id="UP000269721">
    <property type="component" value="Unassembled WGS sequence"/>
</dbReference>
<comment type="similarity">
    <text evidence="2 4">Belongs to the Mediator complex subunit 20 family.</text>
</comment>
<name>A0A4P9WFJ6_9FUNG</name>
<feature type="region of interest" description="Disordered" evidence="5">
    <location>
        <begin position="1"/>
        <end position="32"/>
    </location>
</feature>
<evidence type="ECO:0000256" key="4">
    <source>
        <dbReference type="RuleBase" id="RU364152"/>
    </source>
</evidence>
<proteinExistence type="inferred from homology"/>
<dbReference type="EMBL" id="KZ995456">
    <property type="protein sequence ID" value="RKO90635.1"/>
    <property type="molecule type" value="Genomic_DNA"/>
</dbReference>
<evidence type="ECO:0000256" key="5">
    <source>
        <dbReference type="SAM" id="MobiDB-lite"/>
    </source>
</evidence>
<evidence type="ECO:0000256" key="2">
    <source>
        <dbReference type="ARBA" id="ARBA00010743"/>
    </source>
</evidence>
<dbReference type="GO" id="GO:0016592">
    <property type="term" value="C:mediator complex"/>
    <property type="evidence" value="ECO:0007669"/>
    <property type="project" value="InterPro"/>
</dbReference>
<dbReference type="InterPro" id="IPR013921">
    <property type="entry name" value="Mediator_Med20"/>
</dbReference>
<gene>
    <name evidence="4" type="primary">MED20</name>
    <name evidence="6" type="ORF">BDK51DRAFT_28667</name>
</gene>
<dbReference type="AlphaFoldDB" id="A0A4P9WFJ6"/>
<keyword evidence="4" id="KW-0010">Activator</keyword>
<sequence>MVSPQKDPVPSARTCPVTHNPIANPTPENHPSLAHLPTAPTSASALIQDRLSKVLAYRPVGRWAIACRFYRDQAAARQAHAQGLDSLAPEAVLAAHALRPKALYFLTMDHAVGKAWTMIVQPCEGGEDAVVVEVDRELEIVLGKLKNLWTPRQSVKVEGIAFESPEFIVRIGSVAVGSTSRGLLIQAEYRPETTPPSEQHQPRLRALLRTLLKGVPEVSPTEIDSALGVTVSEPEGTTAEELDAIGTEYQSVRLPRDRITKSHEAYQFFKLFRTRSIL</sequence>
<protein>
    <recommendedName>
        <fullName evidence="4">Mediator of RNA polymerase II transcription subunit 20</fullName>
    </recommendedName>
    <alternativeName>
        <fullName evidence="4">Mediator complex subunit 20</fullName>
    </alternativeName>
</protein>
<evidence type="ECO:0000313" key="7">
    <source>
        <dbReference type="Proteomes" id="UP000269721"/>
    </source>
</evidence>
<dbReference type="GO" id="GO:0003712">
    <property type="term" value="F:transcription coregulator activity"/>
    <property type="evidence" value="ECO:0007669"/>
    <property type="project" value="InterPro"/>
</dbReference>
<evidence type="ECO:0000256" key="1">
    <source>
        <dbReference type="ARBA" id="ARBA00004123"/>
    </source>
</evidence>
<comment type="subunit">
    <text evidence="4">Component of the Mediator complex.</text>
</comment>
<dbReference type="Pfam" id="PF08612">
    <property type="entry name" value="Med20"/>
    <property type="match status" value="1"/>
</dbReference>
<keyword evidence="4" id="KW-0804">Transcription</keyword>
<reference evidence="7" key="1">
    <citation type="journal article" date="2018" name="Nat. Microbiol.">
        <title>Leveraging single-cell genomics to expand the fungal tree of life.</title>
        <authorList>
            <person name="Ahrendt S.R."/>
            <person name="Quandt C.A."/>
            <person name="Ciobanu D."/>
            <person name="Clum A."/>
            <person name="Salamov A."/>
            <person name="Andreopoulos B."/>
            <person name="Cheng J.F."/>
            <person name="Woyke T."/>
            <person name="Pelin A."/>
            <person name="Henrissat B."/>
            <person name="Reynolds N.K."/>
            <person name="Benny G.L."/>
            <person name="Smith M.E."/>
            <person name="James T.Y."/>
            <person name="Grigoriev I.V."/>
        </authorList>
    </citation>
    <scope>NUCLEOTIDE SEQUENCE [LARGE SCALE GENOMIC DNA]</scope>
</reference>
<organism evidence="6 7">
    <name type="scientific">Blyttiomyces helicus</name>
    <dbReference type="NCBI Taxonomy" id="388810"/>
    <lineage>
        <taxon>Eukaryota</taxon>
        <taxon>Fungi</taxon>
        <taxon>Fungi incertae sedis</taxon>
        <taxon>Chytridiomycota</taxon>
        <taxon>Chytridiomycota incertae sedis</taxon>
        <taxon>Chytridiomycetes</taxon>
        <taxon>Chytridiomycetes incertae sedis</taxon>
        <taxon>Blyttiomyces</taxon>
    </lineage>
</organism>
<evidence type="ECO:0000313" key="6">
    <source>
        <dbReference type="EMBL" id="RKO90635.1"/>
    </source>
</evidence>
<dbReference type="OrthoDB" id="1854899at2759"/>
<comment type="subcellular location">
    <subcellularLocation>
        <location evidence="1 4">Nucleus</location>
    </subcellularLocation>
</comment>
<evidence type="ECO:0000256" key="3">
    <source>
        <dbReference type="ARBA" id="ARBA00023242"/>
    </source>
</evidence>